<comment type="subcellular location">
    <subcellularLocation>
        <location evidence="1">Cell outer membrane</location>
        <topology evidence="1">Multi-pass membrane protein</topology>
    </subcellularLocation>
</comment>
<comment type="caution">
    <text evidence="8">The sequence shown here is derived from an EMBL/GenBank/DDBJ whole genome shotgun (WGS) entry which is preliminary data.</text>
</comment>
<protein>
    <submittedName>
        <fullName evidence="8">Outer membrane protein transport protein</fullName>
    </submittedName>
</protein>
<comment type="similarity">
    <text evidence="2">Belongs to the OmpP1/FadL family.</text>
</comment>
<dbReference type="Pfam" id="PF03349">
    <property type="entry name" value="Toluene_X"/>
    <property type="match status" value="1"/>
</dbReference>
<dbReference type="SUPFAM" id="SSF56935">
    <property type="entry name" value="Porins"/>
    <property type="match status" value="1"/>
</dbReference>
<dbReference type="Gene3D" id="2.40.160.60">
    <property type="entry name" value="Outer membrane protein transport protein (OMPP1/FadL/TodX)"/>
    <property type="match status" value="1"/>
</dbReference>
<evidence type="ECO:0000256" key="3">
    <source>
        <dbReference type="ARBA" id="ARBA00022452"/>
    </source>
</evidence>
<keyword evidence="7" id="KW-0998">Cell outer membrane</keyword>
<evidence type="ECO:0000256" key="7">
    <source>
        <dbReference type="ARBA" id="ARBA00023237"/>
    </source>
</evidence>
<proteinExistence type="inferred from homology"/>
<evidence type="ECO:0000313" key="8">
    <source>
        <dbReference type="EMBL" id="MBD2690673.1"/>
    </source>
</evidence>
<name>A0ABR8IZ63_9NOST</name>
<dbReference type="EMBL" id="JACJTQ010000002">
    <property type="protein sequence ID" value="MBD2690673.1"/>
    <property type="molecule type" value="Genomic_DNA"/>
</dbReference>
<dbReference type="Proteomes" id="UP000660381">
    <property type="component" value="Unassembled WGS sequence"/>
</dbReference>
<reference evidence="8 9" key="1">
    <citation type="journal article" date="2020" name="ISME J.">
        <title>Comparative genomics reveals insights into cyanobacterial evolution and habitat adaptation.</title>
        <authorList>
            <person name="Chen M.Y."/>
            <person name="Teng W.K."/>
            <person name="Zhao L."/>
            <person name="Hu C.X."/>
            <person name="Zhou Y.K."/>
            <person name="Han B.P."/>
            <person name="Song L.R."/>
            <person name="Shu W.S."/>
        </authorList>
    </citation>
    <scope>NUCLEOTIDE SEQUENCE [LARGE SCALE GENOMIC DNA]</scope>
    <source>
        <strain evidence="8 9">FACHB-362</strain>
    </source>
</reference>
<keyword evidence="5" id="KW-0732">Signal</keyword>
<evidence type="ECO:0000256" key="4">
    <source>
        <dbReference type="ARBA" id="ARBA00022692"/>
    </source>
</evidence>
<keyword evidence="3" id="KW-1134">Transmembrane beta strand</keyword>
<evidence type="ECO:0000313" key="9">
    <source>
        <dbReference type="Proteomes" id="UP000660381"/>
    </source>
</evidence>
<accession>A0ABR8IZ63</accession>
<evidence type="ECO:0000256" key="1">
    <source>
        <dbReference type="ARBA" id="ARBA00004571"/>
    </source>
</evidence>
<evidence type="ECO:0000256" key="2">
    <source>
        <dbReference type="ARBA" id="ARBA00008163"/>
    </source>
</evidence>
<gene>
    <name evidence="8" type="ORF">H6G68_02705</name>
</gene>
<keyword evidence="4" id="KW-0812">Transmembrane</keyword>
<organism evidence="8 9">
    <name type="scientific">Anabaena catenula FACHB-362</name>
    <dbReference type="NCBI Taxonomy" id="2692877"/>
    <lineage>
        <taxon>Bacteria</taxon>
        <taxon>Bacillati</taxon>
        <taxon>Cyanobacteriota</taxon>
        <taxon>Cyanophyceae</taxon>
        <taxon>Nostocales</taxon>
        <taxon>Nostocaceae</taxon>
        <taxon>Anabaena</taxon>
    </lineage>
</organism>
<keyword evidence="6" id="KW-0472">Membrane</keyword>
<dbReference type="RefSeq" id="WP_190905232.1">
    <property type="nucleotide sequence ID" value="NZ_JACJTQ010000002.1"/>
</dbReference>
<sequence>MQGFGASYRPSKTLSLDVGYTHIFFDDSPINQASTTDGTLKGKFESSADMLGVQLNWQF</sequence>
<dbReference type="InterPro" id="IPR005017">
    <property type="entry name" value="OMPP1/FadL/TodX"/>
</dbReference>
<keyword evidence="9" id="KW-1185">Reference proteome</keyword>
<evidence type="ECO:0000256" key="6">
    <source>
        <dbReference type="ARBA" id="ARBA00023136"/>
    </source>
</evidence>
<evidence type="ECO:0000256" key="5">
    <source>
        <dbReference type="ARBA" id="ARBA00022729"/>
    </source>
</evidence>